<protein>
    <submittedName>
        <fullName evidence="9">Two-component system, NtrC family, response regulator</fullName>
    </submittedName>
</protein>
<dbReference type="RefSeq" id="WP_091343074.1">
    <property type="nucleotide sequence ID" value="NZ_FNRM01000005.1"/>
</dbReference>
<dbReference type="InterPro" id="IPR003593">
    <property type="entry name" value="AAA+_ATPase"/>
</dbReference>
<dbReference type="InterPro" id="IPR058031">
    <property type="entry name" value="AAA_lid_NorR"/>
</dbReference>
<evidence type="ECO:0000313" key="9">
    <source>
        <dbReference type="EMBL" id="SEA72000.1"/>
    </source>
</evidence>
<dbReference type="InterPro" id="IPR001789">
    <property type="entry name" value="Sig_transdc_resp-reg_receiver"/>
</dbReference>
<dbReference type="GO" id="GO:0000160">
    <property type="term" value="P:phosphorelay signal transduction system"/>
    <property type="evidence" value="ECO:0007669"/>
    <property type="project" value="InterPro"/>
</dbReference>
<reference evidence="9 10" key="1">
    <citation type="submission" date="2016-10" db="EMBL/GenBank/DDBJ databases">
        <authorList>
            <person name="de Groot N.N."/>
        </authorList>
    </citation>
    <scope>NUCLEOTIDE SEQUENCE [LARGE SCALE GENOMIC DNA]</scope>
    <source>
        <strain evidence="9 10">CGMCC 1.3430</strain>
    </source>
</reference>
<keyword evidence="6" id="KW-0597">Phosphoprotein</keyword>
<organism evidence="9 10">
    <name type="scientific">Alkalimonas amylolytica</name>
    <dbReference type="NCBI Taxonomy" id="152573"/>
    <lineage>
        <taxon>Bacteria</taxon>
        <taxon>Pseudomonadati</taxon>
        <taxon>Pseudomonadota</taxon>
        <taxon>Gammaproteobacteria</taxon>
        <taxon>Alkalimonas</taxon>
    </lineage>
</organism>
<dbReference type="SMART" id="SM00382">
    <property type="entry name" value="AAA"/>
    <property type="match status" value="1"/>
</dbReference>
<dbReference type="OrthoDB" id="9804019at2"/>
<dbReference type="Gene3D" id="1.10.10.60">
    <property type="entry name" value="Homeodomain-like"/>
    <property type="match status" value="1"/>
</dbReference>
<dbReference type="InterPro" id="IPR025944">
    <property type="entry name" value="Sigma_54_int_dom_CS"/>
</dbReference>
<dbReference type="GO" id="GO:0043565">
    <property type="term" value="F:sequence-specific DNA binding"/>
    <property type="evidence" value="ECO:0007669"/>
    <property type="project" value="InterPro"/>
</dbReference>
<dbReference type="Pfam" id="PF00072">
    <property type="entry name" value="Response_reg"/>
    <property type="match status" value="1"/>
</dbReference>
<evidence type="ECO:0000259" key="8">
    <source>
        <dbReference type="PROSITE" id="PS50110"/>
    </source>
</evidence>
<keyword evidence="1" id="KW-0547">Nucleotide-binding</keyword>
<dbReference type="SUPFAM" id="SSF52172">
    <property type="entry name" value="CheY-like"/>
    <property type="match status" value="1"/>
</dbReference>
<dbReference type="InterPro" id="IPR002197">
    <property type="entry name" value="HTH_Fis"/>
</dbReference>
<feature type="modified residue" description="4-aspartylphosphate" evidence="6">
    <location>
        <position position="54"/>
    </location>
</feature>
<dbReference type="Pfam" id="PF25601">
    <property type="entry name" value="AAA_lid_14"/>
    <property type="match status" value="1"/>
</dbReference>
<dbReference type="GO" id="GO:0006355">
    <property type="term" value="P:regulation of DNA-templated transcription"/>
    <property type="evidence" value="ECO:0007669"/>
    <property type="project" value="InterPro"/>
</dbReference>
<dbReference type="InterPro" id="IPR009057">
    <property type="entry name" value="Homeodomain-like_sf"/>
</dbReference>
<dbReference type="Gene3D" id="3.40.50.2300">
    <property type="match status" value="1"/>
</dbReference>
<dbReference type="AlphaFoldDB" id="A0A1H4DHT5"/>
<dbReference type="GO" id="GO:0005524">
    <property type="term" value="F:ATP binding"/>
    <property type="evidence" value="ECO:0007669"/>
    <property type="project" value="UniProtKB-KW"/>
</dbReference>
<evidence type="ECO:0000256" key="3">
    <source>
        <dbReference type="ARBA" id="ARBA00023015"/>
    </source>
</evidence>
<dbReference type="CDD" id="cd00156">
    <property type="entry name" value="REC"/>
    <property type="match status" value="1"/>
</dbReference>
<dbReference type="STRING" id="152573.SAMN04488051_105249"/>
<evidence type="ECO:0000259" key="7">
    <source>
        <dbReference type="PROSITE" id="PS50045"/>
    </source>
</evidence>
<evidence type="ECO:0000256" key="2">
    <source>
        <dbReference type="ARBA" id="ARBA00022840"/>
    </source>
</evidence>
<dbReference type="InterPro" id="IPR025943">
    <property type="entry name" value="Sigma_54_int_dom_ATP-bd_2"/>
</dbReference>
<evidence type="ECO:0000256" key="6">
    <source>
        <dbReference type="PROSITE-ProRule" id="PRU00169"/>
    </source>
</evidence>
<proteinExistence type="predicted"/>
<dbReference type="EMBL" id="FNRM01000005">
    <property type="protein sequence ID" value="SEA72000.1"/>
    <property type="molecule type" value="Genomic_DNA"/>
</dbReference>
<dbReference type="SMART" id="SM00448">
    <property type="entry name" value="REC"/>
    <property type="match status" value="1"/>
</dbReference>
<dbReference type="PANTHER" id="PTHR32071">
    <property type="entry name" value="TRANSCRIPTIONAL REGULATORY PROTEIN"/>
    <property type="match status" value="1"/>
</dbReference>
<dbReference type="PROSITE" id="PS50110">
    <property type="entry name" value="RESPONSE_REGULATORY"/>
    <property type="match status" value="1"/>
</dbReference>
<dbReference type="PROSITE" id="PS00688">
    <property type="entry name" value="SIGMA54_INTERACT_3"/>
    <property type="match status" value="1"/>
</dbReference>
<dbReference type="InterPro" id="IPR027417">
    <property type="entry name" value="P-loop_NTPase"/>
</dbReference>
<evidence type="ECO:0000256" key="5">
    <source>
        <dbReference type="ARBA" id="ARBA00023163"/>
    </source>
</evidence>
<keyword evidence="5" id="KW-0804">Transcription</keyword>
<dbReference type="PRINTS" id="PR01590">
    <property type="entry name" value="HTHFIS"/>
</dbReference>
<accession>A0A1H4DHT5</accession>
<dbReference type="Gene3D" id="3.40.50.300">
    <property type="entry name" value="P-loop containing nucleotide triphosphate hydrolases"/>
    <property type="match status" value="1"/>
</dbReference>
<dbReference type="PANTHER" id="PTHR32071:SF57">
    <property type="entry name" value="C4-DICARBOXYLATE TRANSPORT TRANSCRIPTIONAL REGULATORY PROTEIN DCTD"/>
    <property type="match status" value="1"/>
</dbReference>
<feature type="domain" description="Sigma-54 factor interaction" evidence="7">
    <location>
        <begin position="144"/>
        <end position="373"/>
    </location>
</feature>
<dbReference type="FunFam" id="3.40.50.300:FF:000006">
    <property type="entry name" value="DNA-binding transcriptional regulator NtrC"/>
    <property type="match status" value="1"/>
</dbReference>
<dbReference type="SUPFAM" id="SSF46689">
    <property type="entry name" value="Homeodomain-like"/>
    <property type="match status" value="1"/>
</dbReference>
<evidence type="ECO:0000313" key="10">
    <source>
        <dbReference type="Proteomes" id="UP000198773"/>
    </source>
</evidence>
<dbReference type="Proteomes" id="UP000198773">
    <property type="component" value="Unassembled WGS sequence"/>
</dbReference>
<dbReference type="SUPFAM" id="SSF52540">
    <property type="entry name" value="P-loop containing nucleoside triphosphate hydrolases"/>
    <property type="match status" value="1"/>
</dbReference>
<dbReference type="CDD" id="cd00009">
    <property type="entry name" value="AAA"/>
    <property type="match status" value="1"/>
</dbReference>
<dbReference type="PROSITE" id="PS50045">
    <property type="entry name" value="SIGMA54_INTERACT_4"/>
    <property type="match status" value="1"/>
</dbReference>
<dbReference type="InterPro" id="IPR011006">
    <property type="entry name" value="CheY-like_superfamily"/>
</dbReference>
<feature type="domain" description="Response regulatory" evidence="8">
    <location>
        <begin position="4"/>
        <end position="119"/>
    </location>
</feature>
<keyword evidence="2" id="KW-0067">ATP-binding</keyword>
<dbReference type="Gene3D" id="1.10.8.60">
    <property type="match status" value="1"/>
</dbReference>
<keyword evidence="3" id="KW-0805">Transcription regulation</keyword>
<name>A0A1H4DHT5_ALKAM</name>
<evidence type="ECO:0000256" key="4">
    <source>
        <dbReference type="ARBA" id="ARBA00023125"/>
    </source>
</evidence>
<dbReference type="PROSITE" id="PS00676">
    <property type="entry name" value="SIGMA54_INTERACT_2"/>
    <property type="match status" value="1"/>
</dbReference>
<keyword evidence="10" id="KW-1185">Reference proteome</keyword>
<dbReference type="Pfam" id="PF02954">
    <property type="entry name" value="HTH_8"/>
    <property type="match status" value="1"/>
</dbReference>
<dbReference type="InterPro" id="IPR002078">
    <property type="entry name" value="Sigma_54_int"/>
</dbReference>
<dbReference type="Pfam" id="PF00158">
    <property type="entry name" value="Sigma54_activat"/>
    <property type="match status" value="1"/>
</dbReference>
<evidence type="ECO:0000256" key="1">
    <source>
        <dbReference type="ARBA" id="ARBA00022741"/>
    </source>
</evidence>
<keyword evidence="4" id="KW-0238">DNA-binding</keyword>
<gene>
    <name evidence="9" type="ORF">SAMN04488051_105249</name>
</gene>
<sequence length="451" mass="50333">MKATLLLVEDDPQQRELLIQILSAEPYQILAADSVESAILLLKEHPAIQLVFSDWKLGARTAMLLLQYVRQHRPELGFVVATAYGSISHAVEAVQAGADDYLSKPFKRQELLLAIEKALRASALRLQNRQLTASLSEQQQLVDLVGKAPCMQQLFERISRISPTQATVLITGESGTGKELAARALHQLSPRQQGPFMALNCGAIPEHLAEAELFGAEKGAYTGASQSKAGKFEAAQGGTIFLDEIAELPLTLQAKLLRLLQEGTVTRLGSHQEIALDIRVVAATHQNLVKAVEAGRFREDLYYRLNVVPIRMPALRERAEDIPQLIQHFLRLHQQRYQLQVPELSKGVLRQLMDYHWPGNVRELSNRLERFVLLSDEQELVQDLRSKASTVGPDAGVFRLPEQGMAFEALEQQCLQQALALAEGNKTKAAKLLDMPYKAFLYRLEKFNLTP</sequence>